<dbReference type="SUPFAM" id="SSF56059">
    <property type="entry name" value="Glutathione synthetase ATP-binding domain-like"/>
    <property type="match status" value="1"/>
</dbReference>
<organism evidence="1">
    <name type="scientific">bioreactor metagenome</name>
    <dbReference type="NCBI Taxonomy" id="1076179"/>
    <lineage>
        <taxon>unclassified sequences</taxon>
        <taxon>metagenomes</taxon>
        <taxon>ecological metagenomes</taxon>
    </lineage>
</organism>
<sequence length="282" mass="33419">MNINFKLRILILSNLNNEDCSEDILLANSFIEDGNEVLVTNIDFDEKLDDVYDIFLRRSTWVGDESEYKENDIKIQKVINRLKSKNKLIYNFGGIFDSKGKDYLYNLYKKGYPVIPTAKFYNETTDWNCNKMRVKPLNSYDGFDQIVVDTSQIKKYFNKNYLIQPNIKFESEIQFYFVDKKFYYALEFIPSKVPTYPTPKLYLAKDNEIEMAKNFIKMNALKYGMERVDFIKTPDKKLLLLEIEDCDPYLDLEDLIDIDKNLADSFIVAYKKSVYDFYKTNK</sequence>
<protein>
    <recommendedName>
        <fullName evidence="2">ATP-grasp domain-containing protein</fullName>
    </recommendedName>
</protein>
<accession>A0A644XHR4</accession>
<dbReference type="AlphaFoldDB" id="A0A644XHR4"/>
<proteinExistence type="predicted"/>
<gene>
    <name evidence="1" type="ORF">SDC9_61689</name>
</gene>
<dbReference type="EMBL" id="VSSQ01002424">
    <property type="protein sequence ID" value="MPM15321.1"/>
    <property type="molecule type" value="Genomic_DNA"/>
</dbReference>
<evidence type="ECO:0008006" key="2">
    <source>
        <dbReference type="Google" id="ProtNLM"/>
    </source>
</evidence>
<name>A0A644XHR4_9ZZZZ</name>
<evidence type="ECO:0000313" key="1">
    <source>
        <dbReference type="EMBL" id="MPM15321.1"/>
    </source>
</evidence>
<comment type="caution">
    <text evidence="1">The sequence shown here is derived from an EMBL/GenBank/DDBJ whole genome shotgun (WGS) entry which is preliminary data.</text>
</comment>
<reference evidence="1" key="1">
    <citation type="submission" date="2019-08" db="EMBL/GenBank/DDBJ databases">
        <authorList>
            <person name="Kucharzyk K."/>
            <person name="Murdoch R.W."/>
            <person name="Higgins S."/>
            <person name="Loffler F."/>
        </authorList>
    </citation>
    <scope>NUCLEOTIDE SEQUENCE</scope>
</reference>